<keyword evidence="1" id="KW-0802">TPR repeat</keyword>
<dbReference type="Gramene" id="KVH88418">
    <property type="protein sequence ID" value="KVH88418"/>
    <property type="gene ID" value="Ccrd_026879"/>
</dbReference>
<dbReference type="PROSITE" id="PS50005">
    <property type="entry name" value="TPR"/>
    <property type="match status" value="1"/>
</dbReference>
<dbReference type="Pfam" id="PF00515">
    <property type="entry name" value="TPR_1"/>
    <property type="match status" value="1"/>
</dbReference>
<dbReference type="InterPro" id="IPR055296">
    <property type="entry name" value="SRL2-like"/>
</dbReference>
<dbReference type="InterPro" id="IPR019734">
    <property type="entry name" value="TPR_rpt"/>
</dbReference>
<dbReference type="InterPro" id="IPR049152">
    <property type="entry name" value="EFR3-like_ARM"/>
</dbReference>
<organism evidence="4 5">
    <name type="scientific">Cynara cardunculus var. scolymus</name>
    <name type="common">Globe artichoke</name>
    <name type="synonym">Cynara scolymus</name>
    <dbReference type="NCBI Taxonomy" id="59895"/>
    <lineage>
        <taxon>Eukaryota</taxon>
        <taxon>Viridiplantae</taxon>
        <taxon>Streptophyta</taxon>
        <taxon>Embryophyta</taxon>
        <taxon>Tracheophyta</taxon>
        <taxon>Spermatophyta</taxon>
        <taxon>Magnoliopsida</taxon>
        <taxon>eudicotyledons</taxon>
        <taxon>Gunneridae</taxon>
        <taxon>Pentapetalae</taxon>
        <taxon>asterids</taxon>
        <taxon>campanulids</taxon>
        <taxon>Asterales</taxon>
        <taxon>Asteraceae</taxon>
        <taxon>Carduoideae</taxon>
        <taxon>Cardueae</taxon>
        <taxon>Carduinae</taxon>
        <taxon>Cynara</taxon>
    </lineage>
</organism>
<gene>
    <name evidence="4" type="ORF">Ccrd_026879</name>
</gene>
<dbReference type="PANTHER" id="PTHR46087:SF11">
    <property type="entry name" value="PROTEIN SEMI-ROLLED LEAF 2"/>
    <property type="match status" value="1"/>
</dbReference>
<evidence type="ECO:0000313" key="5">
    <source>
        <dbReference type="Proteomes" id="UP000243975"/>
    </source>
</evidence>
<dbReference type="InterPro" id="IPR025986">
    <property type="entry name" value="RPAP3-like_C"/>
</dbReference>
<comment type="caution">
    <text evidence="4">The sequence shown here is derived from an EMBL/GenBank/DDBJ whole genome shotgun (WGS) entry which is preliminary data.</text>
</comment>
<dbReference type="SMART" id="SM00028">
    <property type="entry name" value="TPR"/>
    <property type="match status" value="3"/>
</dbReference>
<dbReference type="Pfam" id="PF13877">
    <property type="entry name" value="RPAP3_C"/>
    <property type="match status" value="1"/>
</dbReference>
<proteinExistence type="predicted"/>
<name>A0A103XCT6_CYNCS</name>
<sequence>NFFLSFNFWFSTFNPTAGKPLSSSSEEDFTPETSRSSSRPNRLSPWLGFRASMSAIITCRFAPYGFWILLLNSILALACLFYQDFEGFLNNLQDWELSLKDKDKKLKSQSDMGKMIGAVGVDKRQMVKTSSVNHSSTAREEDYLKKYDAVSRLSSGFMRDDSSVDANSEKELGNEFFKQRKYKEAIDCYSRSLALSPTAVAYANRAMAYLKLKRQLDYHESMKEFQQVIQLHNNRYMPEICISSIFQEAEDDCTEALNLDDRYIKAYSRRSTARKELGKLKDSKEDADFALRLEPQNQEIKRQYADAKSLYDNELLKKASASLKGPTQQVQKEVKLDNVPRSMPKISETTRVAAPKTESMESLEVMLSSMKRKGVVKSSLCYGLSRIIMNFQMWEENRGKSIIMFLFCKIQPFISSQKNHNIAKKELKESVQQLAARAASLATAEAAKNIVPPTSAYQFEVSWRGFSGDRTLQTRLLKATNPVALPEIFKNALSAPLLIDVISDDIDLAVKYLENLPKVSRFNMIIMCLPPADKSGMLICKEFGMKSFVTRKLQQIMLRFFNSCAQNTALLSNRDAHPNTNCMEDVLCCGIVLKTLMASCSEHKKRKMGIISRKILPACANMCVCCPALRSRSRLPVKRYKKLLADIFPKSANEVLLSMQDGSPNERKIAKLCAYAAKNPFRTPRIANYLEERCYKELRNRHIKMVIVITEVYNKLLCTCKEQMACFATNLLNVCIALLDDNKRDTVRIIGCQTLTRFIYNQVDGSYAYDLENLAPKIFVLAHKTQEGDEKIHLRAASLQCLSAMIVHVTLENYEPDRLDEANHNWVHEVVRCEGRDVGSEISSSYMIARPRKEKKDPSLLTREEIVMPKVWAQVCIQRMVELARESTTMRRVLDPMFVYFDTNRQWVPLHGLGFVVLSDVAYFVESPGNQQLILASLVHHLDHKNVSHDPQVKSYIMQTVTALARQVRSEVALTDIGYISDLCRHLKKSLQATVESVKERELNLNTSLQSSVEDCLLELVRGVWLIANARPLFDKMAMTLEKLPTGGVVAWAITGSMIILAHMIVVSSNSLQVFPEGLHLQLLKLMVHPDVEIRSGGHHIFSVLLIPNSKHLRHDASNHTRWRSDAASVFTSVASLLDKLQKENDGTRAGKREFRTLEKIMKKGNTESKMKQVKKSPNFQKLCSIMDKNGEEITVSDAEPSVMKFNEDQITQLMSTFWIQANLPDNTLSNIEALAYSFCLTLATLQLMNPDENLVVRIFQLPLSLWKISLDCSHEMLCPAHRRSLVTLSTAMLMFAAKIYRIPHIADILEPILLSDADTYLGISDDLQVYVKPEADVREYCSGHDNQVAACLLIDLRSKMHESYKTIIEILVQNLSNTTQVEEEELHVELLETFAPDDSIQSILHLDHVCRASRSKEAPSLNTGNRIVEDDAMSESSVSDLSQFVSTTPTPNSMSHFLQCRLMPWLADVKLLVLIQETRSPPAFLIQTSKK</sequence>
<dbReference type="SUPFAM" id="SSF48452">
    <property type="entry name" value="TPR-like"/>
    <property type="match status" value="1"/>
</dbReference>
<feature type="non-terminal residue" evidence="4">
    <location>
        <position position="1492"/>
    </location>
</feature>
<feature type="repeat" description="TPR" evidence="1">
    <location>
        <begin position="166"/>
        <end position="199"/>
    </location>
</feature>
<evidence type="ECO:0000256" key="1">
    <source>
        <dbReference type="PROSITE-ProRule" id="PRU00339"/>
    </source>
</evidence>
<dbReference type="STRING" id="59895.A0A103XCT6"/>
<dbReference type="Pfam" id="PF21052">
    <property type="entry name" value="EFR3_ARM"/>
    <property type="match status" value="1"/>
</dbReference>
<dbReference type="Gene3D" id="1.25.40.10">
    <property type="entry name" value="Tetratricopeptide repeat domain"/>
    <property type="match status" value="2"/>
</dbReference>
<dbReference type="PANTHER" id="PTHR46087">
    <property type="entry name" value="PUTATIVE, EXPRESSED-RELATED"/>
    <property type="match status" value="1"/>
</dbReference>
<reference evidence="4 5" key="1">
    <citation type="journal article" date="2016" name="Sci. Rep.">
        <title>The genome sequence of the outbreeding globe artichoke constructed de novo incorporating a phase-aware low-pass sequencing strategy of F1 progeny.</title>
        <authorList>
            <person name="Scaglione D."/>
            <person name="Reyes-Chin-Wo S."/>
            <person name="Acquadro A."/>
            <person name="Froenicke L."/>
            <person name="Portis E."/>
            <person name="Beitel C."/>
            <person name="Tirone M."/>
            <person name="Mauro R."/>
            <person name="Lo Monaco A."/>
            <person name="Mauromicale G."/>
            <person name="Faccioli P."/>
            <person name="Cattivelli L."/>
            <person name="Rieseberg L."/>
            <person name="Michelmore R."/>
            <person name="Lanteri S."/>
        </authorList>
    </citation>
    <scope>NUCLEOTIDE SEQUENCE [LARGE SCALE GENOMIC DNA]</scope>
    <source>
        <strain evidence="4">2C</strain>
    </source>
</reference>
<feature type="region of interest" description="Disordered" evidence="2">
    <location>
        <begin position="18"/>
        <end position="42"/>
    </location>
</feature>
<dbReference type="SUPFAM" id="SSF48371">
    <property type="entry name" value="ARM repeat"/>
    <property type="match status" value="1"/>
</dbReference>
<protein>
    <submittedName>
        <fullName evidence="4">Armadillo-type fold</fullName>
    </submittedName>
</protein>
<dbReference type="InterPro" id="IPR011990">
    <property type="entry name" value="TPR-like_helical_dom_sf"/>
</dbReference>
<feature type="domain" description="RNA-polymerase II-associated protein 3-like C-terminal" evidence="3">
    <location>
        <begin position="452"/>
        <end position="534"/>
    </location>
</feature>
<keyword evidence="5" id="KW-1185">Reference proteome</keyword>
<dbReference type="EMBL" id="LEKV01005413">
    <property type="protein sequence ID" value="KVH88418.1"/>
    <property type="molecule type" value="Genomic_DNA"/>
</dbReference>
<evidence type="ECO:0000256" key="2">
    <source>
        <dbReference type="SAM" id="MobiDB-lite"/>
    </source>
</evidence>
<evidence type="ECO:0000313" key="4">
    <source>
        <dbReference type="EMBL" id="KVH88418.1"/>
    </source>
</evidence>
<accession>A0A103XCT6</accession>
<dbReference type="InterPro" id="IPR016024">
    <property type="entry name" value="ARM-type_fold"/>
</dbReference>
<evidence type="ECO:0000259" key="3">
    <source>
        <dbReference type="Pfam" id="PF13877"/>
    </source>
</evidence>
<dbReference type="Proteomes" id="UP000243975">
    <property type="component" value="Unassembled WGS sequence"/>
</dbReference>